<evidence type="ECO:0000256" key="5">
    <source>
        <dbReference type="SAM" id="MobiDB-lite"/>
    </source>
</evidence>
<evidence type="ECO:0000256" key="3">
    <source>
        <dbReference type="ARBA" id="ARBA00023122"/>
    </source>
</evidence>
<evidence type="ECO:0000313" key="8">
    <source>
        <dbReference type="Proteomes" id="UP000245911"/>
    </source>
</evidence>
<dbReference type="InterPro" id="IPR036318">
    <property type="entry name" value="FAD-bd_PCMH-like_sf"/>
</dbReference>
<dbReference type="SUPFAM" id="SSF56176">
    <property type="entry name" value="FAD-binding/transporter-associated domain-like"/>
    <property type="match status" value="1"/>
</dbReference>
<evidence type="ECO:0000256" key="2">
    <source>
        <dbReference type="ARBA" id="ARBA00022737"/>
    </source>
</evidence>
<dbReference type="PROSITE" id="PS51371">
    <property type="entry name" value="CBS"/>
    <property type="match status" value="2"/>
</dbReference>
<evidence type="ECO:0000259" key="6">
    <source>
        <dbReference type="PROSITE" id="PS51371"/>
    </source>
</evidence>
<dbReference type="Proteomes" id="UP000245911">
    <property type="component" value="Unassembled WGS sequence"/>
</dbReference>
<feature type="region of interest" description="Disordered" evidence="5">
    <location>
        <begin position="1"/>
        <end position="37"/>
    </location>
</feature>
<dbReference type="RefSeq" id="WP_116557778.1">
    <property type="nucleotide sequence ID" value="NZ_JBLWXM010000001.1"/>
</dbReference>
<dbReference type="AlphaFoldDB" id="A0A2T8HWS8"/>
<protein>
    <submittedName>
        <fullName evidence="7">Magnesium/cobalt efflux protein</fullName>
    </submittedName>
</protein>
<evidence type="ECO:0000256" key="1">
    <source>
        <dbReference type="ARBA" id="ARBA00006446"/>
    </source>
</evidence>
<reference evidence="7" key="1">
    <citation type="submission" date="2018-04" db="EMBL/GenBank/DDBJ databases">
        <title>Pararhodobacter oceanense sp. nov., isolated from marine intertidal sediment.</title>
        <authorList>
            <person name="Wang X.-L."/>
            <person name="Du Z.-J."/>
        </authorList>
    </citation>
    <scope>NUCLEOTIDE SEQUENCE [LARGE SCALE GENOMIC DNA]</scope>
    <source>
        <strain evidence="7">AM505</strain>
    </source>
</reference>
<evidence type="ECO:0000313" key="7">
    <source>
        <dbReference type="EMBL" id="PVH29887.1"/>
    </source>
</evidence>
<dbReference type="Gene3D" id="3.10.580.10">
    <property type="entry name" value="CBS-domain"/>
    <property type="match status" value="1"/>
</dbReference>
<proteinExistence type="inferred from homology"/>
<dbReference type="InterPro" id="IPR005170">
    <property type="entry name" value="Transptr-assoc_dom"/>
</dbReference>
<dbReference type="InterPro" id="IPR016169">
    <property type="entry name" value="FAD-bd_PCMH_sub2"/>
</dbReference>
<feature type="domain" description="CBS" evidence="6">
    <location>
        <begin position="152"/>
        <end position="212"/>
    </location>
</feature>
<keyword evidence="3 4" id="KW-0129">CBS domain</keyword>
<dbReference type="Pfam" id="PF00571">
    <property type="entry name" value="CBS"/>
    <property type="match status" value="2"/>
</dbReference>
<dbReference type="InterPro" id="IPR044751">
    <property type="entry name" value="Ion_transp-like_CBS"/>
</dbReference>
<comment type="similarity">
    <text evidence="1">Belongs to the UPF0053 family. Hemolysin C subfamily.</text>
</comment>
<dbReference type="OrthoDB" id="9797674at2"/>
<dbReference type="InterPro" id="IPR046342">
    <property type="entry name" value="CBS_dom_sf"/>
</dbReference>
<dbReference type="SMART" id="SM01091">
    <property type="entry name" value="CorC_HlyC"/>
    <property type="match status" value="1"/>
</dbReference>
<dbReference type="FunFam" id="3.10.580.10:FF:000002">
    <property type="entry name" value="Magnesium/cobalt efflux protein CorC"/>
    <property type="match status" value="1"/>
</dbReference>
<dbReference type="GO" id="GO:0005886">
    <property type="term" value="C:plasma membrane"/>
    <property type="evidence" value="ECO:0007669"/>
    <property type="project" value="TreeGrafter"/>
</dbReference>
<gene>
    <name evidence="7" type="ORF">DDE20_07265</name>
</gene>
<accession>A0A2T8HWS8</accession>
<dbReference type="PANTHER" id="PTHR22777">
    <property type="entry name" value="HEMOLYSIN-RELATED"/>
    <property type="match status" value="1"/>
</dbReference>
<sequence length="312" mass="34050">MNDTPSGSGPAVAIASADDPSHSPEPSPDPCPENGHRERGLFGRLFDALSPAEAEDEAEASFNMSMQQVLPGLANLRRLRVADVSVPKAEIVAIPVDIDGDALMALFRESGFSRLPVYDETLDHPMGFLLLKDLVLHHGFDLDQKDLAIASMLRPLLFVPPSMPLVVLLQKMQAERTHMALVIDEYGGVEGLVTIEDLLEQVVGQIEDEHDSENEHLWQQEMPLVWLIQARAQLDDLQDALGFDLTEGLDDEEVDTLGGLVFLMLGRVPARGEVISHPAGHELEVLEADPRRVKRLRVRVAGSKAGDAASGD</sequence>
<name>A0A2T8HWS8_9RHOB</name>
<dbReference type="SUPFAM" id="SSF54631">
    <property type="entry name" value="CBS-domain pair"/>
    <property type="match status" value="1"/>
</dbReference>
<dbReference type="GO" id="GO:0050660">
    <property type="term" value="F:flavin adenine dinucleotide binding"/>
    <property type="evidence" value="ECO:0007669"/>
    <property type="project" value="InterPro"/>
</dbReference>
<dbReference type="InterPro" id="IPR000644">
    <property type="entry name" value="CBS_dom"/>
</dbReference>
<comment type="caution">
    <text evidence="7">The sequence shown here is derived from an EMBL/GenBank/DDBJ whole genome shotgun (WGS) entry which is preliminary data.</text>
</comment>
<feature type="domain" description="CBS" evidence="6">
    <location>
        <begin position="86"/>
        <end position="147"/>
    </location>
</feature>
<organism evidence="7 8">
    <name type="scientific">Pararhodobacter oceanensis</name>
    <dbReference type="NCBI Taxonomy" id="2172121"/>
    <lineage>
        <taxon>Bacteria</taxon>
        <taxon>Pseudomonadati</taxon>
        <taxon>Pseudomonadota</taxon>
        <taxon>Alphaproteobacteria</taxon>
        <taxon>Rhodobacterales</taxon>
        <taxon>Paracoccaceae</taxon>
        <taxon>Pararhodobacter</taxon>
    </lineage>
</organism>
<keyword evidence="8" id="KW-1185">Reference proteome</keyword>
<dbReference type="Gene3D" id="3.30.465.10">
    <property type="match status" value="1"/>
</dbReference>
<dbReference type="Pfam" id="PF03471">
    <property type="entry name" value="CorC_HlyC"/>
    <property type="match status" value="1"/>
</dbReference>
<dbReference type="EMBL" id="QDKM01000002">
    <property type="protein sequence ID" value="PVH29887.1"/>
    <property type="molecule type" value="Genomic_DNA"/>
</dbReference>
<dbReference type="CDD" id="cd04590">
    <property type="entry name" value="CBS_pair_CorC_HlyC_assoc"/>
    <property type="match status" value="1"/>
</dbReference>
<dbReference type="PANTHER" id="PTHR22777:SF27">
    <property type="entry name" value="MAGNESIUM AND COBALT EFFLUX PROTEIN CORC"/>
    <property type="match status" value="1"/>
</dbReference>
<evidence type="ECO:0000256" key="4">
    <source>
        <dbReference type="PROSITE-ProRule" id="PRU00703"/>
    </source>
</evidence>
<keyword evidence="2" id="KW-0677">Repeat</keyword>